<evidence type="ECO:0000256" key="1">
    <source>
        <dbReference type="SAM" id="Phobius"/>
    </source>
</evidence>
<dbReference type="GO" id="GO:0051301">
    <property type="term" value="P:cell division"/>
    <property type="evidence" value="ECO:0007669"/>
    <property type="project" value="InterPro"/>
</dbReference>
<comment type="caution">
    <text evidence="2">The sequence shown here is derived from an EMBL/GenBank/DDBJ whole genome shotgun (WGS) entry which is preliminary data.</text>
</comment>
<dbReference type="PANTHER" id="PTHR40027:SF1">
    <property type="entry name" value="CELL DIVISION PROTEIN DIVIC"/>
    <property type="match status" value="1"/>
</dbReference>
<feature type="transmembrane region" description="Helical" evidence="1">
    <location>
        <begin position="34"/>
        <end position="54"/>
    </location>
</feature>
<dbReference type="Proteomes" id="UP000011676">
    <property type="component" value="Unassembled WGS sequence"/>
</dbReference>
<dbReference type="PANTHER" id="PTHR40027">
    <property type="entry name" value="CELL DIVISION PROTEIN DIVIC"/>
    <property type="match status" value="1"/>
</dbReference>
<evidence type="ECO:0000313" key="3">
    <source>
        <dbReference type="Proteomes" id="UP000011676"/>
    </source>
</evidence>
<dbReference type="AlphaFoldDB" id="A0A829BJN8"/>
<keyword evidence="1" id="KW-0472">Membrane</keyword>
<evidence type="ECO:0008006" key="4">
    <source>
        <dbReference type="Google" id="ProtNLM"/>
    </source>
</evidence>
<protein>
    <recommendedName>
        <fullName evidence="4">Septum formation initiation protein</fullName>
    </recommendedName>
</protein>
<organism evidence="2 3">
    <name type="scientific">Streptococcus mutans SM6</name>
    <dbReference type="NCBI Taxonomy" id="857119"/>
    <lineage>
        <taxon>Bacteria</taxon>
        <taxon>Bacillati</taxon>
        <taxon>Bacillota</taxon>
        <taxon>Bacilli</taxon>
        <taxon>Lactobacillales</taxon>
        <taxon>Streptococcaceae</taxon>
        <taxon>Streptococcus</taxon>
    </lineage>
</organism>
<dbReference type="InterPro" id="IPR039076">
    <property type="entry name" value="DivIC"/>
</dbReference>
<gene>
    <name evidence="2" type="ORF">SMU82_09225</name>
</gene>
<keyword evidence="1" id="KW-0812">Transmembrane</keyword>
<dbReference type="Pfam" id="PF04977">
    <property type="entry name" value="DivIC"/>
    <property type="match status" value="1"/>
</dbReference>
<sequence>MEKPNIVQLNNKYINDEKTKKRYEEEETKRRHRFIGWILIFIILLFILPAYNLVASYMNLQSKKEQIVKLQNQQKRLDAKTDAEKKFADRLKDDNYVEKYARAKYYYSIDGENIYPAPNLLPK</sequence>
<evidence type="ECO:0000313" key="2">
    <source>
        <dbReference type="EMBL" id="EMC21888.1"/>
    </source>
</evidence>
<accession>A0A829BJN8</accession>
<dbReference type="EMBL" id="AHSR01000048">
    <property type="protein sequence ID" value="EMC21888.1"/>
    <property type="molecule type" value="Genomic_DNA"/>
</dbReference>
<proteinExistence type="predicted"/>
<dbReference type="GeneID" id="93860380"/>
<dbReference type="RefSeq" id="WP_002262641.1">
    <property type="nucleotide sequence ID" value="NZ_AHSR01000048.1"/>
</dbReference>
<keyword evidence="1" id="KW-1133">Transmembrane helix</keyword>
<reference evidence="2 3" key="1">
    <citation type="journal article" date="2013" name="Mol. Biol. Evol.">
        <title>Evolutionary and population genomics of the cavity causing bacteria Streptococcus mutans.</title>
        <authorList>
            <person name="Cornejo O.E."/>
            <person name="Lefebure T."/>
            <person name="Pavinski Bitar P.D."/>
            <person name="Lang P."/>
            <person name="Richards V.P."/>
            <person name="Eilertson K."/>
            <person name="Do T."/>
            <person name="Beighton D."/>
            <person name="Zeng L."/>
            <person name="Ahn S.J."/>
            <person name="Burne R.A."/>
            <person name="Siepel A."/>
            <person name="Bustamante C.D."/>
            <person name="Stanhope M.J."/>
        </authorList>
    </citation>
    <scope>NUCLEOTIDE SEQUENCE [LARGE SCALE GENOMIC DNA]</scope>
    <source>
        <strain evidence="2 3">SM6</strain>
    </source>
</reference>
<dbReference type="InterPro" id="IPR007060">
    <property type="entry name" value="FtsL/DivIC"/>
</dbReference>
<name>A0A829BJN8_STRMG</name>